<dbReference type="InterPro" id="IPR013150">
    <property type="entry name" value="TFIIB_cyclin"/>
</dbReference>
<dbReference type="PANTHER" id="PTHR11618">
    <property type="entry name" value="TRANSCRIPTION INITIATION FACTOR IIB-RELATED"/>
    <property type="match status" value="1"/>
</dbReference>
<keyword evidence="1" id="KW-0805">Transcription regulation</keyword>
<evidence type="ECO:0000256" key="1">
    <source>
        <dbReference type="ARBA" id="ARBA00023015"/>
    </source>
</evidence>
<keyword evidence="2" id="KW-0804">Transcription</keyword>
<protein>
    <submittedName>
        <fullName evidence="5">TFIIB domain-containing protein</fullName>
    </submittedName>
</protein>
<feature type="domain" description="Transcription factor TFIIB cyclin-like" evidence="3">
    <location>
        <begin position="99"/>
        <end position="178"/>
    </location>
</feature>
<dbReference type="Proteomes" id="UP000492821">
    <property type="component" value="Unassembled WGS sequence"/>
</dbReference>
<dbReference type="SUPFAM" id="SSF47954">
    <property type="entry name" value="Cyclin-like"/>
    <property type="match status" value="2"/>
</dbReference>
<dbReference type="GO" id="GO:0006367">
    <property type="term" value="P:transcription initiation at RNA polymerase II promoter"/>
    <property type="evidence" value="ECO:0007669"/>
    <property type="project" value="TreeGrafter"/>
</dbReference>
<dbReference type="GO" id="GO:0016251">
    <property type="term" value="F:RNA polymerase II general transcription initiation factor activity"/>
    <property type="evidence" value="ECO:0007669"/>
    <property type="project" value="TreeGrafter"/>
</dbReference>
<reference evidence="5" key="2">
    <citation type="submission" date="2020-10" db="UniProtKB">
        <authorList>
            <consortium name="WormBaseParasite"/>
        </authorList>
    </citation>
    <scope>IDENTIFICATION</scope>
</reference>
<dbReference type="Gene3D" id="1.10.472.10">
    <property type="entry name" value="Cyclin-like"/>
    <property type="match status" value="1"/>
</dbReference>
<dbReference type="AlphaFoldDB" id="A0A7E4ZTH6"/>
<evidence type="ECO:0000256" key="2">
    <source>
        <dbReference type="ARBA" id="ARBA00023163"/>
    </source>
</evidence>
<dbReference type="WBParaSite" id="Pan_g16532.t1">
    <property type="protein sequence ID" value="Pan_g16532.t1"/>
    <property type="gene ID" value="Pan_g16532"/>
</dbReference>
<dbReference type="GO" id="GO:0097550">
    <property type="term" value="C:transcription preinitiation complex"/>
    <property type="evidence" value="ECO:0007669"/>
    <property type="project" value="TreeGrafter"/>
</dbReference>
<dbReference type="InterPro" id="IPR036915">
    <property type="entry name" value="Cyclin-like_sf"/>
</dbReference>
<dbReference type="Pfam" id="PF00382">
    <property type="entry name" value="TFIIB"/>
    <property type="match status" value="1"/>
</dbReference>
<evidence type="ECO:0000313" key="5">
    <source>
        <dbReference type="WBParaSite" id="Pan_g16532.t1"/>
    </source>
</evidence>
<sequence length="185" mass="20249">MDTAHATLQIFLNQLGEPQPIREMATYFFELVLENVPSYQAHDALAAACIYRARLQQGLPTSLTAIGADAFIPKRKLFTSLSVVSSAQELAREKKLKPEYMENFCTPLHLPSAVQAAATKIYMKAVELNFVKEPEANAIAAAAAYKASQASDSPKTVLEIEEAVSVSEGDILQAFEKLLILPSFM</sequence>
<dbReference type="GO" id="GO:0017025">
    <property type="term" value="F:TBP-class protein binding"/>
    <property type="evidence" value="ECO:0007669"/>
    <property type="project" value="InterPro"/>
</dbReference>
<dbReference type="GO" id="GO:0005634">
    <property type="term" value="C:nucleus"/>
    <property type="evidence" value="ECO:0007669"/>
    <property type="project" value="TreeGrafter"/>
</dbReference>
<name>A0A7E4ZTH6_PANRE</name>
<reference evidence="4" key="1">
    <citation type="journal article" date="2013" name="Genetics">
        <title>The draft genome and transcriptome of Panagrellus redivivus are shaped by the harsh demands of a free-living lifestyle.</title>
        <authorList>
            <person name="Srinivasan J."/>
            <person name="Dillman A.R."/>
            <person name="Macchietto M.G."/>
            <person name="Heikkinen L."/>
            <person name="Lakso M."/>
            <person name="Fracchia K.M."/>
            <person name="Antoshechkin I."/>
            <person name="Mortazavi A."/>
            <person name="Wong G."/>
            <person name="Sternberg P.W."/>
        </authorList>
    </citation>
    <scope>NUCLEOTIDE SEQUENCE [LARGE SCALE GENOMIC DNA]</scope>
    <source>
        <strain evidence="4">MT8872</strain>
    </source>
</reference>
<dbReference type="GO" id="GO:0070897">
    <property type="term" value="P:transcription preinitiation complex assembly"/>
    <property type="evidence" value="ECO:0007669"/>
    <property type="project" value="InterPro"/>
</dbReference>
<evidence type="ECO:0000259" key="3">
    <source>
        <dbReference type="Pfam" id="PF00382"/>
    </source>
</evidence>
<keyword evidence="4" id="KW-1185">Reference proteome</keyword>
<evidence type="ECO:0000313" key="4">
    <source>
        <dbReference type="Proteomes" id="UP000492821"/>
    </source>
</evidence>
<accession>A0A7E4ZTH6</accession>
<organism evidence="4 5">
    <name type="scientific">Panagrellus redivivus</name>
    <name type="common">Microworm</name>
    <dbReference type="NCBI Taxonomy" id="6233"/>
    <lineage>
        <taxon>Eukaryota</taxon>
        <taxon>Metazoa</taxon>
        <taxon>Ecdysozoa</taxon>
        <taxon>Nematoda</taxon>
        <taxon>Chromadorea</taxon>
        <taxon>Rhabditida</taxon>
        <taxon>Tylenchina</taxon>
        <taxon>Panagrolaimomorpha</taxon>
        <taxon>Panagrolaimoidea</taxon>
        <taxon>Panagrolaimidae</taxon>
        <taxon>Panagrellus</taxon>
    </lineage>
</organism>
<dbReference type="PRINTS" id="PR00685">
    <property type="entry name" value="TIFACTORIIB"/>
</dbReference>
<proteinExistence type="predicted"/>
<dbReference type="PANTHER" id="PTHR11618:SF13">
    <property type="entry name" value="TRANSCRIPTION INITIATION FACTOR IIB"/>
    <property type="match status" value="1"/>
</dbReference>
<dbReference type="CDD" id="cd00043">
    <property type="entry name" value="CYCLIN_SF"/>
    <property type="match status" value="1"/>
</dbReference>
<dbReference type="InterPro" id="IPR000812">
    <property type="entry name" value="TFIIB"/>
</dbReference>